<feature type="compositionally biased region" description="Polar residues" evidence="1">
    <location>
        <begin position="859"/>
        <end position="874"/>
    </location>
</feature>
<dbReference type="Pfam" id="PF21038">
    <property type="entry name" value="CEP104_N"/>
    <property type="match status" value="1"/>
</dbReference>
<dbReference type="InterPro" id="IPR016024">
    <property type="entry name" value="ARM-type_fold"/>
</dbReference>
<evidence type="ECO:0000256" key="1">
    <source>
        <dbReference type="SAM" id="MobiDB-lite"/>
    </source>
</evidence>
<protein>
    <recommendedName>
        <fullName evidence="6">TOG domain-containing protein</fullName>
    </recommendedName>
</protein>
<feature type="region of interest" description="Disordered" evidence="1">
    <location>
        <begin position="1039"/>
        <end position="1097"/>
    </location>
</feature>
<feature type="compositionally biased region" description="Polar residues" evidence="1">
    <location>
        <begin position="1055"/>
        <end position="1068"/>
    </location>
</feature>
<organism evidence="4 5">
    <name type="scientific">Apophysomyces ossiformis</name>
    <dbReference type="NCBI Taxonomy" id="679940"/>
    <lineage>
        <taxon>Eukaryota</taxon>
        <taxon>Fungi</taxon>
        <taxon>Fungi incertae sedis</taxon>
        <taxon>Mucoromycota</taxon>
        <taxon>Mucoromycotina</taxon>
        <taxon>Mucoromycetes</taxon>
        <taxon>Mucorales</taxon>
        <taxon>Mucorineae</taxon>
        <taxon>Mucoraceae</taxon>
        <taxon>Apophysomyces</taxon>
    </lineage>
</organism>
<dbReference type="InterPro" id="IPR048739">
    <property type="entry name" value="CEP104_N"/>
</dbReference>
<evidence type="ECO:0000259" key="2">
    <source>
        <dbReference type="Pfam" id="PF21038"/>
    </source>
</evidence>
<proteinExistence type="predicted"/>
<dbReference type="Pfam" id="PF21040">
    <property type="entry name" value="CEP104-like_TOG"/>
    <property type="match status" value="1"/>
</dbReference>
<dbReference type="SUPFAM" id="SSF48371">
    <property type="entry name" value="ARM repeat"/>
    <property type="match status" value="1"/>
</dbReference>
<gene>
    <name evidence="4" type="ORF">EC973_003197</name>
</gene>
<feature type="compositionally biased region" description="Polar residues" evidence="1">
    <location>
        <begin position="24"/>
        <end position="38"/>
    </location>
</feature>
<reference evidence="4" key="1">
    <citation type="submission" date="2020-01" db="EMBL/GenBank/DDBJ databases">
        <title>Genome Sequencing of Three Apophysomyces-Like Fungal Strains Confirms a Novel Fungal Genus in the Mucoromycota with divergent Burkholderia-like Endosymbiotic Bacteria.</title>
        <authorList>
            <person name="Stajich J.E."/>
            <person name="Macias A.M."/>
            <person name="Carter-House D."/>
            <person name="Lovett B."/>
            <person name="Kasson L.R."/>
            <person name="Berry K."/>
            <person name="Grigoriev I."/>
            <person name="Chang Y."/>
            <person name="Spatafora J."/>
            <person name="Kasson M.T."/>
        </authorList>
    </citation>
    <scope>NUCLEOTIDE SEQUENCE</scope>
    <source>
        <strain evidence="4">NRRL A-21654</strain>
    </source>
</reference>
<feature type="region of interest" description="Disordered" evidence="1">
    <location>
        <begin position="14"/>
        <end position="57"/>
    </location>
</feature>
<feature type="region of interest" description="Disordered" evidence="1">
    <location>
        <begin position="789"/>
        <end position="809"/>
    </location>
</feature>
<evidence type="ECO:0008006" key="6">
    <source>
        <dbReference type="Google" id="ProtNLM"/>
    </source>
</evidence>
<dbReference type="InterPro" id="IPR011989">
    <property type="entry name" value="ARM-like"/>
</dbReference>
<comment type="caution">
    <text evidence="4">The sequence shown here is derived from an EMBL/GenBank/DDBJ whole genome shotgun (WGS) entry which is preliminary data.</text>
</comment>
<evidence type="ECO:0000313" key="4">
    <source>
        <dbReference type="EMBL" id="KAF7722353.1"/>
    </source>
</evidence>
<feature type="domain" description="Centrosomal protein CEP104 Zn finger" evidence="3">
    <location>
        <begin position="907"/>
        <end position="1033"/>
    </location>
</feature>
<keyword evidence="5" id="KW-1185">Reference proteome</keyword>
<dbReference type="InterPro" id="IPR048738">
    <property type="entry name" value="CEP104_Znf"/>
</dbReference>
<dbReference type="EMBL" id="JABAYA010000199">
    <property type="protein sequence ID" value="KAF7722353.1"/>
    <property type="molecule type" value="Genomic_DNA"/>
</dbReference>
<feature type="domain" description="Centrosomal protein CEP104 N-terminal" evidence="2">
    <location>
        <begin position="75"/>
        <end position="202"/>
    </location>
</feature>
<evidence type="ECO:0000313" key="5">
    <source>
        <dbReference type="Proteomes" id="UP000605846"/>
    </source>
</evidence>
<evidence type="ECO:0000259" key="3">
    <source>
        <dbReference type="Pfam" id="PF21039"/>
    </source>
</evidence>
<name>A0A8H7BLM0_9FUNG</name>
<accession>A0A8H7BLM0</accession>
<feature type="compositionally biased region" description="Polar residues" evidence="1">
    <location>
        <begin position="1077"/>
        <end position="1086"/>
    </location>
</feature>
<feature type="compositionally biased region" description="Basic and acidic residues" evidence="1">
    <location>
        <begin position="789"/>
        <end position="799"/>
    </location>
</feature>
<feature type="region of interest" description="Disordered" evidence="1">
    <location>
        <begin position="822"/>
        <end position="898"/>
    </location>
</feature>
<feature type="compositionally biased region" description="Basic and acidic residues" evidence="1">
    <location>
        <begin position="842"/>
        <end position="857"/>
    </location>
</feature>
<sequence length="1097" mass="124005">MATTSLPYEIAHCSSWDEDHSPEQLVSSSPGNRQNQALRSEDEEDGSPSKIKGWQTPKYNNNTYNDYHYPIDPSWLLSRCPHYPQDLIIHLLCGPAHISKIQILSHHYKIATKLDVYVGVLKDGLVLEQSPEDDDDDMLIEFTRLGYVCLDNNMRAQFRARELKSIKVNADGEYIRLVIRNCHRNRLNTYNQVGLLALNVQGQPLRHSVLPAIPNHMAKHLQHRLDETSILSSSTRRTSVSSNHSLIHRFSVEDELEQWISALLRTEEEAVRDKAYQLAETCKLIAEKFHELSEFVRKLQVEKRHAIEAGDYDEAEKIKADMNEIKQNAETVLKQAGLQITPDGFVVPLSQSYSFDDMDVSQEDDIVQPSLPERQKYDTDDNTLVSYEQQQEIARQDRLYDAIERWTSLDVLSTPNEEKDYMQEDYVESPTMEQMLLPPCLTSYSNVDEEDQMVPIQPNESTPFASHDERRVSMFVPVGSLSSSIVAKHQMRKESLAVPVDPETIPEPLIDEERSSCLPAIHVFGEEIVSCVLSVKIKCRERGLAQVSDTIRLVCQLASEDRLEKLEEIMGEQYEDSVTSEESIEDYENYSRESVKFVKAALMMIQEAIMDSRESIFTIAVDLWKDLDQFCVLANMPHRLVFSMVERAFSGLLMRTNDQNMAIRQPATELVLTLAENYCTPPYSLLSLFAEKPKRVIHNHKDAKARIELVAAAVNKFHVTVTQEDGFIFLDKLMEFVVTYLNHSHEDVRAAAVELVVAVSKQVSLQNVSKYIDEDLKVTLTETVRKYADAKEQQNKKETTPATGKAGLTNNANAVAELRALAAQANAPKKSKVESNGRSTRRAADSGRHTATGDKKSRPTTGQFYDYKPSTTRGTSKTAASHTTKKQEANNTPEVKEEVPTNENSLCIFCDEINPDFNEETIILHYYNDCRSLASCPACKTIVEVATLTEHCLQECSEKNLMKQCERCKTAVPVEQWLQHSLKKTCPGAVHSFTYRFLNNLIFSAVSESEVLCPLCFTTIDPPTEGQWKAHLLEGSECPKNPRSVKKTVKVTPNDKATTNVKPTTTINEKPKEKRTATTAKVSSKPSARGGSLKKKK</sequence>
<dbReference type="InterPro" id="IPR052607">
    <property type="entry name" value="CEP104-like"/>
</dbReference>
<dbReference type="GO" id="GO:0005929">
    <property type="term" value="C:cilium"/>
    <property type="evidence" value="ECO:0007669"/>
    <property type="project" value="TreeGrafter"/>
</dbReference>
<dbReference type="Pfam" id="PF21039">
    <property type="entry name" value="CEP104_ZnF"/>
    <property type="match status" value="1"/>
</dbReference>
<dbReference type="PANTHER" id="PTHR13371">
    <property type="entry name" value="GLYCINE-, GLUTAMATE-, THIENYLCYCLOHEXYLPIPERIDINE-BINDING PROTEIN"/>
    <property type="match status" value="1"/>
</dbReference>
<dbReference type="Proteomes" id="UP000605846">
    <property type="component" value="Unassembled WGS sequence"/>
</dbReference>
<dbReference type="PANTHER" id="PTHR13371:SF0">
    <property type="entry name" value="CENTROSOMAL PROTEIN OF 104 KDA"/>
    <property type="match status" value="1"/>
</dbReference>
<dbReference type="AlphaFoldDB" id="A0A8H7BLM0"/>
<dbReference type="Gene3D" id="1.25.10.10">
    <property type="entry name" value="Leucine-rich Repeat Variant"/>
    <property type="match status" value="1"/>
</dbReference>
<dbReference type="OrthoDB" id="66599at2759"/>